<feature type="domain" description="Major facilitator superfamily (MFS) profile" evidence="10">
    <location>
        <begin position="9"/>
        <end position="480"/>
    </location>
</feature>
<reference evidence="11" key="1">
    <citation type="submission" date="2019-05" db="EMBL/GenBank/DDBJ databases">
        <authorList>
            <person name="Piombo E."/>
        </authorList>
    </citation>
    <scope>NUCLEOTIDE SEQUENCE</scope>
    <source>
        <strain evidence="11">C2S</strain>
    </source>
</reference>
<feature type="transmembrane region" description="Helical" evidence="9">
    <location>
        <begin position="279"/>
        <end position="300"/>
    </location>
</feature>
<dbReference type="InterPro" id="IPR003663">
    <property type="entry name" value="Sugar/inositol_transpt"/>
</dbReference>
<evidence type="ECO:0000256" key="8">
    <source>
        <dbReference type="SAM" id="MobiDB-lite"/>
    </source>
</evidence>
<dbReference type="FunFam" id="1.20.1250.20:FF:000026">
    <property type="entry name" value="MFS quinate transporter QutD"/>
    <property type="match status" value="1"/>
</dbReference>
<evidence type="ECO:0000256" key="2">
    <source>
        <dbReference type="ARBA" id="ARBA00010992"/>
    </source>
</evidence>
<dbReference type="Proteomes" id="UP000760494">
    <property type="component" value="Unassembled WGS sequence"/>
</dbReference>
<keyword evidence="7" id="KW-0325">Glycoprotein</keyword>
<dbReference type="InterPro" id="IPR005829">
    <property type="entry name" value="Sugar_transporter_CS"/>
</dbReference>
<evidence type="ECO:0000256" key="9">
    <source>
        <dbReference type="SAM" id="Phobius"/>
    </source>
</evidence>
<evidence type="ECO:0000256" key="4">
    <source>
        <dbReference type="ARBA" id="ARBA00022692"/>
    </source>
</evidence>
<dbReference type="InterPro" id="IPR020846">
    <property type="entry name" value="MFS_dom"/>
</dbReference>
<feature type="transmembrane region" description="Helical" evidence="9">
    <location>
        <begin position="92"/>
        <end position="115"/>
    </location>
</feature>
<organism evidence="11 12">
    <name type="scientific">Fusarium fujikuroi</name>
    <name type="common">Bakanae and foot rot disease fungus</name>
    <name type="synonym">Gibberella fujikuroi</name>
    <dbReference type="NCBI Taxonomy" id="5127"/>
    <lineage>
        <taxon>Eukaryota</taxon>
        <taxon>Fungi</taxon>
        <taxon>Dikarya</taxon>
        <taxon>Ascomycota</taxon>
        <taxon>Pezizomycotina</taxon>
        <taxon>Sordariomycetes</taxon>
        <taxon>Hypocreomycetidae</taxon>
        <taxon>Hypocreales</taxon>
        <taxon>Nectriaceae</taxon>
        <taxon>Fusarium</taxon>
        <taxon>Fusarium fujikuroi species complex</taxon>
    </lineage>
</organism>
<feature type="transmembrane region" description="Helical" evidence="9">
    <location>
        <begin position="320"/>
        <end position="336"/>
    </location>
</feature>
<dbReference type="PANTHER" id="PTHR48022:SF7">
    <property type="entry name" value="MAJOR FACILITATOR SUPERFAMILY (MFS) PROFILE DOMAIN-CONTAINING PROTEIN-RELATED"/>
    <property type="match status" value="1"/>
</dbReference>
<dbReference type="PROSITE" id="PS50850">
    <property type="entry name" value="MFS"/>
    <property type="match status" value="1"/>
</dbReference>
<dbReference type="InterPro" id="IPR005828">
    <property type="entry name" value="MFS_sugar_transport-like"/>
</dbReference>
<feature type="transmembrane region" description="Helical" evidence="9">
    <location>
        <begin position="151"/>
        <end position="171"/>
    </location>
</feature>
<dbReference type="GO" id="GO:0016020">
    <property type="term" value="C:membrane"/>
    <property type="evidence" value="ECO:0007669"/>
    <property type="project" value="UniProtKB-SubCell"/>
</dbReference>
<dbReference type="GO" id="GO:0005351">
    <property type="term" value="F:carbohydrate:proton symporter activity"/>
    <property type="evidence" value="ECO:0007669"/>
    <property type="project" value="TreeGrafter"/>
</dbReference>
<feature type="transmembrane region" description="Helical" evidence="9">
    <location>
        <begin position="191"/>
        <end position="210"/>
    </location>
</feature>
<dbReference type="PROSITE" id="PS00217">
    <property type="entry name" value="SUGAR_TRANSPORT_2"/>
    <property type="match status" value="1"/>
</dbReference>
<dbReference type="CDD" id="cd17356">
    <property type="entry name" value="MFS_HXT"/>
    <property type="match status" value="1"/>
</dbReference>
<dbReference type="EMBL" id="CABFJX010000079">
    <property type="protein sequence ID" value="VTT62227.1"/>
    <property type="molecule type" value="Genomic_DNA"/>
</dbReference>
<sequence>MPIGNIYVIAGVSVVGGALFGFDISSISAQLGENSYKCYFNQGPKGPPFDDDEDCSGPTSLNQGGITASMAAGSWLGALVSGILSDRLGRKYSIMVGCIIWIIGSIISCASQNIGMLVVGRIINGFAVGIESAQVPVYIAEISPPSKRGRFIGMQQWAITWGILIMYYISYGCAMIGGRHSSDYSTAAFRVPWGLQMVPGVFLFFMMMLLPESPRWLARKDRWDECHGVLTLVHGHGDPDHPFVALELQDIKDMCAFEASIADVTYLDLFKPNMINRTVIGIFTQIWSQLTGMNVMMYYISYVFSMAGYKGNANLLASSIQYIINVLMTIPALLWMDKWGRRPTFLIGATLMCTWMFANAGILAAHGTEIPKDERDSPQVSMSVGGSAAKGLIACTYLFVASYAPTWGPASWTYPPELFPLRLRGKGVAFATSSNWAFNTALGLFTPVAFENITWKSYIIFGVFNVAMFIHVLFMFPETAGKTLEETADMFEDPNGIKYIGTPAWKTHVATHLTTKAEKGDVEAKLGAAHEEDAQHSVATTEKQDEGSPSPNNSDGLQTPDTRNIRIRKDFSVTHANKRFGLQQIPQLPSTDKLSQHLRGLSLNTAMYPRVQSQEPKDPTFLPTGELLNVVPISRSSPRDPTLEMARTVFFSIHRIHWLIEALSDLTSDGDSRQSSLHMVAYNASLHLGELGEQIQTYAEADEMSKMKQDINQIRGACSVLTKALSIRKTGPGHAKRPSNDDAAPQEYPWTPPPPARTLTLDGESELLHQLYTALCRLCKLIPETLPSTGRRFQAQIQNIKTQHSAIDACSRVIRLSETVKQSLEIFHMNLSAPLRNLYYQLVDAWATFGGVVKSLNSQLGIDPDSRKELQKIQQLVKEVMHCLGILPMKTNANAAFNDSSPLSPQQASLGPAIQATISQSPYLS</sequence>
<feature type="region of interest" description="Disordered" evidence="8">
    <location>
        <begin position="729"/>
        <end position="754"/>
    </location>
</feature>
<proteinExistence type="inferred from homology"/>
<dbReference type="InterPro" id="IPR050360">
    <property type="entry name" value="MFS_Sugar_Transporters"/>
</dbReference>
<keyword evidence="6 9" id="KW-0472">Membrane</keyword>
<evidence type="ECO:0000313" key="12">
    <source>
        <dbReference type="Proteomes" id="UP000760494"/>
    </source>
</evidence>
<feature type="region of interest" description="Disordered" evidence="8">
    <location>
        <begin position="529"/>
        <end position="564"/>
    </location>
</feature>
<dbReference type="SUPFAM" id="SSF103473">
    <property type="entry name" value="MFS general substrate transporter"/>
    <property type="match status" value="1"/>
</dbReference>
<keyword evidence="5 9" id="KW-1133">Transmembrane helix</keyword>
<feature type="transmembrane region" description="Helical" evidence="9">
    <location>
        <begin position="345"/>
        <end position="367"/>
    </location>
</feature>
<feature type="transmembrane region" description="Helical" evidence="9">
    <location>
        <begin position="427"/>
        <end position="446"/>
    </location>
</feature>
<dbReference type="AlphaFoldDB" id="A0A9Q9U7C0"/>
<evidence type="ECO:0000313" key="11">
    <source>
        <dbReference type="EMBL" id="VTT62227.1"/>
    </source>
</evidence>
<dbReference type="Pfam" id="PF00083">
    <property type="entry name" value="Sugar_tr"/>
    <property type="match status" value="1"/>
</dbReference>
<evidence type="ECO:0000256" key="3">
    <source>
        <dbReference type="ARBA" id="ARBA00022448"/>
    </source>
</evidence>
<evidence type="ECO:0000256" key="6">
    <source>
        <dbReference type="ARBA" id="ARBA00023136"/>
    </source>
</evidence>
<evidence type="ECO:0000259" key="10">
    <source>
        <dbReference type="PROSITE" id="PS50850"/>
    </source>
</evidence>
<dbReference type="InterPro" id="IPR036259">
    <property type="entry name" value="MFS_trans_sf"/>
</dbReference>
<dbReference type="PRINTS" id="PR00171">
    <property type="entry name" value="SUGRTRNSPORT"/>
</dbReference>
<dbReference type="PANTHER" id="PTHR48022">
    <property type="entry name" value="PLASTIDIC GLUCOSE TRANSPORTER 4"/>
    <property type="match status" value="1"/>
</dbReference>
<evidence type="ECO:0000256" key="5">
    <source>
        <dbReference type="ARBA" id="ARBA00022989"/>
    </source>
</evidence>
<gene>
    <name evidence="11" type="ORF">C2S_4747</name>
</gene>
<dbReference type="NCBIfam" id="TIGR00879">
    <property type="entry name" value="SP"/>
    <property type="match status" value="1"/>
</dbReference>
<comment type="similarity">
    <text evidence="2">Belongs to the major facilitator superfamily. Sugar transporter (TC 2.A.1.1) family.</text>
</comment>
<feature type="transmembrane region" description="Helical" evidence="9">
    <location>
        <begin position="387"/>
        <end position="406"/>
    </location>
</feature>
<accession>A0A9Q9U7C0</accession>
<keyword evidence="3" id="KW-0813">Transport</keyword>
<evidence type="ECO:0000256" key="1">
    <source>
        <dbReference type="ARBA" id="ARBA00004141"/>
    </source>
</evidence>
<dbReference type="PROSITE" id="PS00216">
    <property type="entry name" value="SUGAR_TRANSPORT_1"/>
    <property type="match status" value="2"/>
</dbReference>
<keyword evidence="4 9" id="KW-0812">Transmembrane</keyword>
<feature type="transmembrane region" description="Helical" evidence="9">
    <location>
        <begin position="6"/>
        <end position="27"/>
    </location>
</feature>
<dbReference type="Pfam" id="PF10428">
    <property type="entry name" value="SOG2"/>
    <property type="match status" value="1"/>
</dbReference>
<protein>
    <recommendedName>
        <fullName evidence="10">Major facilitator superfamily (MFS) profile domain-containing protein</fullName>
    </recommendedName>
</protein>
<feature type="transmembrane region" description="Helical" evidence="9">
    <location>
        <begin position="458"/>
        <end position="476"/>
    </location>
</feature>
<comment type="caution">
    <text evidence="11">The sequence shown here is derived from an EMBL/GenBank/DDBJ whole genome shotgun (WGS) entry which is preliminary data.</text>
</comment>
<evidence type="ECO:0000256" key="7">
    <source>
        <dbReference type="ARBA" id="ARBA00023180"/>
    </source>
</evidence>
<comment type="subcellular location">
    <subcellularLocation>
        <location evidence="1">Membrane</location>
        <topology evidence="1">Multi-pass membrane protein</topology>
    </subcellularLocation>
</comment>
<dbReference type="Gene3D" id="1.20.1250.20">
    <property type="entry name" value="MFS general substrate transporter like domains"/>
    <property type="match status" value="1"/>
</dbReference>
<name>A0A9Q9U7C0_FUSFU</name>
<dbReference type="InterPro" id="IPR019487">
    <property type="entry name" value="RAM_signalling_pathway_SOG2"/>
</dbReference>
<feature type="compositionally biased region" description="Polar residues" evidence="8">
    <location>
        <begin position="537"/>
        <end position="562"/>
    </location>
</feature>